<dbReference type="NCBIfam" id="TIGR00407">
    <property type="entry name" value="proA"/>
    <property type="match status" value="1"/>
</dbReference>
<evidence type="ECO:0000256" key="13">
    <source>
        <dbReference type="ARBA" id="ARBA00023002"/>
    </source>
</evidence>
<dbReference type="EMBL" id="CASHTH010003384">
    <property type="protein sequence ID" value="CAI8044270.1"/>
    <property type="molecule type" value="Genomic_DNA"/>
</dbReference>
<comment type="pathway">
    <text evidence="1 17">Amino-acid biosynthesis; L-proline biosynthesis; L-glutamate 5-semialdehyde from L-glutamate: step 2/2.</text>
</comment>
<evidence type="ECO:0000256" key="1">
    <source>
        <dbReference type="ARBA" id="ARBA00004985"/>
    </source>
</evidence>
<dbReference type="InterPro" id="IPR036393">
    <property type="entry name" value="AceGlu_kinase-like_sf"/>
</dbReference>
<dbReference type="NCBIfam" id="TIGR01092">
    <property type="entry name" value="P5CS"/>
    <property type="match status" value="1"/>
</dbReference>
<dbReference type="InterPro" id="IPR000965">
    <property type="entry name" value="GPR_dom"/>
</dbReference>
<evidence type="ECO:0000256" key="2">
    <source>
        <dbReference type="ARBA" id="ARBA00005185"/>
    </source>
</evidence>
<name>A0AA35T9N9_GEOBA</name>
<keyword evidence="7 17" id="KW-0641">Proline biosynthesis</keyword>
<evidence type="ECO:0000256" key="6">
    <source>
        <dbReference type="ARBA" id="ARBA00022605"/>
    </source>
</evidence>
<evidence type="ECO:0000256" key="14">
    <source>
        <dbReference type="ARBA" id="ARBA00023268"/>
    </source>
</evidence>
<evidence type="ECO:0000259" key="19">
    <source>
        <dbReference type="Pfam" id="PF00171"/>
    </source>
</evidence>
<comment type="catalytic activity">
    <reaction evidence="15 17">
        <text>L-glutamate 5-semialdehyde + phosphate + NADP(+) = L-glutamyl 5-phosphate + NADPH + H(+)</text>
        <dbReference type="Rhea" id="RHEA:19541"/>
        <dbReference type="ChEBI" id="CHEBI:15378"/>
        <dbReference type="ChEBI" id="CHEBI:43474"/>
        <dbReference type="ChEBI" id="CHEBI:57783"/>
        <dbReference type="ChEBI" id="CHEBI:58066"/>
        <dbReference type="ChEBI" id="CHEBI:58274"/>
        <dbReference type="ChEBI" id="CHEBI:58349"/>
        <dbReference type="EC" id="1.2.1.41"/>
    </reaction>
</comment>
<keyword evidence="12 17" id="KW-0521">NADP</keyword>
<keyword evidence="11 17" id="KW-0067">ATP-binding</keyword>
<dbReference type="GO" id="GO:0005739">
    <property type="term" value="C:mitochondrion"/>
    <property type="evidence" value="ECO:0007669"/>
    <property type="project" value="UniProtKB-UniRule"/>
</dbReference>
<reference evidence="21" key="1">
    <citation type="submission" date="2023-03" db="EMBL/GenBank/DDBJ databases">
        <authorList>
            <person name="Steffen K."/>
            <person name="Cardenas P."/>
        </authorList>
    </citation>
    <scope>NUCLEOTIDE SEQUENCE</scope>
</reference>
<evidence type="ECO:0000256" key="17">
    <source>
        <dbReference type="PIRNR" id="PIRNR036429"/>
    </source>
</evidence>
<evidence type="ECO:0000256" key="4">
    <source>
        <dbReference type="ARBA" id="ARBA00009302"/>
    </source>
</evidence>
<dbReference type="Gene3D" id="3.40.605.10">
    <property type="entry name" value="Aldehyde Dehydrogenase, Chain A, domain 1"/>
    <property type="match status" value="1"/>
</dbReference>
<protein>
    <recommendedName>
        <fullName evidence="17">Delta-1-pyrroline-5-carboxylate synthase</fullName>
    </recommendedName>
    <domain>
        <recommendedName>
            <fullName evidence="17">Glutamate 5-kinase</fullName>
            <shortName evidence="17">GK</shortName>
            <ecNumber evidence="17">2.7.2.11</ecNumber>
        </recommendedName>
        <alternativeName>
            <fullName evidence="17">Gamma-glutamyl kinase</fullName>
        </alternativeName>
    </domain>
    <domain>
        <recommendedName>
            <fullName evidence="17">Gamma-glutamyl phosphate reductase</fullName>
            <shortName evidence="17">GPR</shortName>
            <ecNumber evidence="17">1.2.1.41</ecNumber>
        </recommendedName>
        <alternativeName>
            <fullName evidence="17">Glutamate-5-semialdehyde dehydrogenase</fullName>
        </alternativeName>
        <alternativeName>
            <fullName evidence="17">Glutamyl-gamma-semialdehyde dehydrogenase</fullName>
        </alternativeName>
    </domain>
</protein>
<keyword evidence="5" id="KW-0963">Cytoplasm</keyword>
<evidence type="ECO:0000256" key="15">
    <source>
        <dbReference type="ARBA" id="ARBA00049024"/>
    </source>
</evidence>
<keyword evidence="13 17" id="KW-0560">Oxidoreductase</keyword>
<dbReference type="SUPFAM" id="SSF53720">
    <property type="entry name" value="ALDH-like"/>
    <property type="match status" value="1"/>
</dbReference>
<organism evidence="21 22">
    <name type="scientific">Geodia barretti</name>
    <name type="common">Barrett's horny sponge</name>
    <dbReference type="NCBI Taxonomy" id="519541"/>
    <lineage>
        <taxon>Eukaryota</taxon>
        <taxon>Metazoa</taxon>
        <taxon>Porifera</taxon>
        <taxon>Demospongiae</taxon>
        <taxon>Heteroscleromorpha</taxon>
        <taxon>Tetractinellida</taxon>
        <taxon>Astrophorina</taxon>
        <taxon>Geodiidae</taxon>
        <taxon>Geodia</taxon>
    </lineage>
</organism>
<evidence type="ECO:0000256" key="18">
    <source>
        <dbReference type="SAM" id="MobiDB-lite"/>
    </source>
</evidence>
<dbReference type="InterPro" id="IPR001048">
    <property type="entry name" value="Asp/Glu/Uridylate_kinase"/>
</dbReference>
<dbReference type="InterPro" id="IPR001057">
    <property type="entry name" value="Glu/AcGlu_kinase"/>
</dbReference>
<keyword evidence="10 17" id="KW-0418">Kinase</keyword>
<dbReference type="PANTHER" id="PTHR11063:SF8">
    <property type="entry name" value="DELTA-1-PYRROLINE-5-CARBOXYLATE SYNTHASE"/>
    <property type="match status" value="1"/>
</dbReference>
<proteinExistence type="inferred from homology"/>
<evidence type="ECO:0000259" key="20">
    <source>
        <dbReference type="Pfam" id="PF00696"/>
    </source>
</evidence>
<dbReference type="PIRSF" id="PIRSF036429">
    <property type="entry name" value="P5C_syn"/>
    <property type="match status" value="1"/>
</dbReference>
<evidence type="ECO:0000256" key="8">
    <source>
        <dbReference type="ARBA" id="ARBA00022679"/>
    </source>
</evidence>
<feature type="domain" description="Aldehyde dehydrogenase" evidence="19">
    <location>
        <begin position="321"/>
        <end position="604"/>
    </location>
</feature>
<dbReference type="CDD" id="cd07079">
    <property type="entry name" value="ALDH_F18-19_ProA-GPR"/>
    <property type="match status" value="1"/>
</dbReference>
<comment type="similarity">
    <text evidence="3 17">In the C-terminal section; belongs to the gamma-glutamyl phosphate reductase family.</text>
</comment>
<dbReference type="NCBIfam" id="NF001221">
    <property type="entry name" value="PRK00197.1"/>
    <property type="match status" value="1"/>
</dbReference>
<feature type="region of interest" description="Disordered" evidence="18">
    <location>
        <begin position="765"/>
        <end position="786"/>
    </location>
</feature>
<dbReference type="Pfam" id="PF00696">
    <property type="entry name" value="AA_kinase"/>
    <property type="match status" value="1"/>
</dbReference>
<dbReference type="EC" id="2.7.2.11" evidence="17"/>
<dbReference type="EC" id="1.2.1.41" evidence="17"/>
<comment type="similarity">
    <text evidence="4 17">In the N-terminal section; belongs to the glutamate 5-kinase family.</text>
</comment>
<dbReference type="PANTHER" id="PTHR11063">
    <property type="entry name" value="GLUTAMATE SEMIALDEHYDE DEHYDROGENASE"/>
    <property type="match status" value="1"/>
</dbReference>
<evidence type="ECO:0000256" key="7">
    <source>
        <dbReference type="ARBA" id="ARBA00022650"/>
    </source>
</evidence>
<dbReference type="SUPFAM" id="SSF53633">
    <property type="entry name" value="Carbamate kinase-like"/>
    <property type="match status" value="1"/>
</dbReference>
<dbReference type="HAMAP" id="MF_00412">
    <property type="entry name" value="ProA"/>
    <property type="match status" value="1"/>
</dbReference>
<evidence type="ECO:0000256" key="11">
    <source>
        <dbReference type="ARBA" id="ARBA00022840"/>
    </source>
</evidence>
<evidence type="ECO:0000256" key="12">
    <source>
        <dbReference type="ARBA" id="ARBA00022857"/>
    </source>
</evidence>
<keyword evidence="9 17" id="KW-0547">Nucleotide-binding</keyword>
<dbReference type="GO" id="GO:0004349">
    <property type="term" value="F:glutamate 5-kinase activity"/>
    <property type="evidence" value="ECO:0007669"/>
    <property type="project" value="UniProtKB-UniRule"/>
</dbReference>
<accession>A0AA35T9N9</accession>
<comment type="pathway">
    <text evidence="2 17">Amino-acid biosynthesis; L-proline biosynthesis; L-glutamate 5-semialdehyde from L-glutamate: step 1/2.</text>
</comment>
<dbReference type="Gene3D" id="3.40.309.10">
    <property type="entry name" value="Aldehyde Dehydrogenase, Chain A, domain 2"/>
    <property type="match status" value="1"/>
</dbReference>
<evidence type="ECO:0000256" key="10">
    <source>
        <dbReference type="ARBA" id="ARBA00022777"/>
    </source>
</evidence>
<keyword evidence="6 17" id="KW-0028">Amino-acid biosynthesis</keyword>
<comment type="caution">
    <text evidence="21">The sequence shown here is derived from an EMBL/GenBank/DDBJ whole genome shotgun (WGS) entry which is preliminary data.</text>
</comment>
<keyword evidence="8 17" id="KW-0808">Transferase</keyword>
<keyword evidence="14" id="KW-0511">Multifunctional enzyme</keyword>
<dbReference type="PRINTS" id="PR00474">
    <property type="entry name" value="GLU5KINASE"/>
</dbReference>
<dbReference type="InterPro" id="IPR016162">
    <property type="entry name" value="Ald_DH_N"/>
</dbReference>
<dbReference type="InterPro" id="IPR005766">
    <property type="entry name" value="P5_carboxy_syn"/>
</dbReference>
<dbReference type="InterPro" id="IPR016161">
    <property type="entry name" value="Ald_DH/histidinol_DH"/>
</dbReference>
<dbReference type="Proteomes" id="UP001174909">
    <property type="component" value="Unassembled WGS sequence"/>
</dbReference>
<sequence length="786" mass="84372">MWRRLVQIRRKFSTKLVVDDVVSRAKRPMRRAQLSSANRIIVKLGSAVITREDECGLALGRLASIVEQVSWLHNNGKEVVLVTSGAVAFGKQRMKHEKLLSQSMRSALLPNSERRDLEPRACAAAGQAGLMALYESMFAQYGISCAQVLLTGYDFLAPEGPQNFLQTLDCLLGMKVVPILNGNDVHSPPPQRNSDLQDVVSIPDNDCLSSLVAISTRADLLIFLSDVDGLFTGHPSDSKSRLIRTYYPEHPMQVSFWGKSRVGLGGMENKLNSAVKAVEGGTPVVIANGTKGEGTILDIVRGRPVGTLVASNGHSELTVSAEQLADQARSGSRALQGLSSEQRASVLHHLASLLVEREEEILAANQRDLDSASDLSGPLRARLSLSPQRLASLADGLRQLAGQLLYLCDSSHYFLPTQKGVVSRDIVGEEVERVLVGEGLELVKRKVPLGVVLVVFESRPDCLPQLAGLAIATGNGLLLKGGSEALHSNRCLHSLVQEALQTVVPAGTVALVDSREEISELLTLEGKIDLAIPRGGQDLVRAVMEMSSGRLPVLGHTEGVCHVFLDQHADLEKALRIVLDSKCSYPAACNALESLLVHSDLLDTPAFTALTSSLKHNGVTVYPGPTLATLLPVPSPVATLGTEYGGLEVTVEVVRSVEEAVEHVNSYGSGHTDCIITEDAEAARQFLSGVDSACVFHNASTRFSDGYRFGLGAEVGISTGRIHARGPVGKEGLMTSQWVLQGQGHTVADFEGPASTHHYSHVSLKPSVDRGSATNHREPLENTVMN</sequence>
<dbReference type="GO" id="GO:0005524">
    <property type="term" value="F:ATP binding"/>
    <property type="evidence" value="ECO:0007669"/>
    <property type="project" value="UniProtKB-UniRule"/>
</dbReference>
<comment type="catalytic activity">
    <reaction evidence="16 17">
        <text>L-glutamate + ATP = L-glutamyl 5-phosphate + ADP</text>
        <dbReference type="Rhea" id="RHEA:14877"/>
        <dbReference type="ChEBI" id="CHEBI:29985"/>
        <dbReference type="ChEBI" id="CHEBI:30616"/>
        <dbReference type="ChEBI" id="CHEBI:58274"/>
        <dbReference type="ChEBI" id="CHEBI:456216"/>
        <dbReference type="EC" id="2.7.2.11"/>
    </reaction>
</comment>
<dbReference type="GO" id="GO:0004350">
    <property type="term" value="F:glutamate-5-semialdehyde dehydrogenase activity"/>
    <property type="evidence" value="ECO:0007669"/>
    <property type="project" value="UniProtKB-UniRule"/>
</dbReference>
<evidence type="ECO:0000256" key="9">
    <source>
        <dbReference type="ARBA" id="ARBA00022741"/>
    </source>
</evidence>
<feature type="domain" description="Aspartate/glutamate/uridylate kinase" evidence="20">
    <location>
        <begin position="38"/>
        <end position="288"/>
    </location>
</feature>
<dbReference type="InterPro" id="IPR016163">
    <property type="entry name" value="Ald_DH_C"/>
</dbReference>
<dbReference type="GO" id="GO:0055129">
    <property type="term" value="P:L-proline biosynthetic process"/>
    <property type="evidence" value="ECO:0007669"/>
    <property type="project" value="UniProtKB-UniRule"/>
</dbReference>
<dbReference type="InterPro" id="IPR015590">
    <property type="entry name" value="Aldehyde_DH_dom"/>
</dbReference>
<evidence type="ECO:0000313" key="21">
    <source>
        <dbReference type="EMBL" id="CAI8044270.1"/>
    </source>
</evidence>
<dbReference type="FunFam" id="3.40.1160.10:FF:000006">
    <property type="entry name" value="Glutamate 5-kinase"/>
    <property type="match status" value="1"/>
</dbReference>
<evidence type="ECO:0000313" key="22">
    <source>
        <dbReference type="Proteomes" id="UP001174909"/>
    </source>
</evidence>
<gene>
    <name evidence="21" type="ORF">GBAR_LOCUS24570</name>
</gene>
<evidence type="ECO:0000256" key="5">
    <source>
        <dbReference type="ARBA" id="ARBA00022490"/>
    </source>
</evidence>
<evidence type="ECO:0000256" key="3">
    <source>
        <dbReference type="ARBA" id="ARBA00006300"/>
    </source>
</evidence>
<dbReference type="AlphaFoldDB" id="A0AA35T9N9"/>
<evidence type="ECO:0000256" key="16">
    <source>
        <dbReference type="ARBA" id="ARBA00049141"/>
    </source>
</evidence>
<keyword evidence="22" id="KW-1185">Reference proteome</keyword>
<dbReference type="Pfam" id="PF00171">
    <property type="entry name" value="Aldedh"/>
    <property type="match status" value="1"/>
</dbReference>
<dbReference type="Gene3D" id="3.40.1160.10">
    <property type="entry name" value="Acetylglutamate kinase-like"/>
    <property type="match status" value="1"/>
</dbReference>